<keyword evidence="3 9" id="KW-0378">Hydrolase</keyword>
<comment type="function">
    <text evidence="5">Catalyzes the dephosphorylation of 2-6 carbon acid sugars in vitro.</text>
</comment>
<evidence type="ECO:0000256" key="6">
    <source>
        <dbReference type="PIRSR" id="PIRSR000915-1"/>
    </source>
</evidence>
<feature type="active site" description="Proton donor" evidence="6">
    <location>
        <position position="12"/>
    </location>
</feature>
<dbReference type="NCBIfam" id="TIGR01460">
    <property type="entry name" value="HAD-SF-IIA"/>
    <property type="match status" value="1"/>
</dbReference>
<dbReference type="Pfam" id="PF13242">
    <property type="entry name" value="Hydrolase_like"/>
    <property type="match status" value="1"/>
</dbReference>
<dbReference type="PANTHER" id="PTHR19288">
    <property type="entry name" value="4-NITROPHENYLPHOSPHATASE-RELATED"/>
    <property type="match status" value="1"/>
</dbReference>
<sequence>MKKYKGYLIDLDGTIYQGKIKIPAAKRFVERLQKNQIPFLFVTNNTTKQPADVVKNLADNHDIFVNESNVYTSGQATTEYLLNDVVKHGLTKSAYVIGEKGLKQLLTENGFDLYSSNPSYVVVALDRDLTYQKLAQAVLYVNAGIKFIGTNADTLIPSEQGMIPSAGAIIDSVRYATHTNPFIIGKPNDLIVNNAVKRMGLQKDEVVMVGDNYDTDIAAGIKAGVDTLLVYSGVSKRDEVAKLPNKPTNEIDNFDEWIL</sequence>
<dbReference type="GO" id="GO:0005737">
    <property type="term" value="C:cytoplasm"/>
    <property type="evidence" value="ECO:0007669"/>
    <property type="project" value="TreeGrafter"/>
</dbReference>
<dbReference type="PIRSF" id="PIRSF000915">
    <property type="entry name" value="PGP-type_phosphatase"/>
    <property type="match status" value="1"/>
</dbReference>
<dbReference type="InterPro" id="IPR006357">
    <property type="entry name" value="HAD-SF_hydro_IIA"/>
</dbReference>
<dbReference type="InterPro" id="IPR006354">
    <property type="entry name" value="HAD-SF_hydro_IIA_hyp1"/>
</dbReference>
<dbReference type="GO" id="GO:0016791">
    <property type="term" value="F:phosphatase activity"/>
    <property type="evidence" value="ECO:0007669"/>
    <property type="project" value="TreeGrafter"/>
</dbReference>
<evidence type="ECO:0000256" key="4">
    <source>
        <dbReference type="ARBA" id="ARBA00022842"/>
    </source>
</evidence>
<dbReference type="EMBL" id="QFCR01000001">
    <property type="protein sequence ID" value="TNK91108.1"/>
    <property type="molecule type" value="Genomic_DNA"/>
</dbReference>
<dbReference type="GO" id="GO:0046872">
    <property type="term" value="F:metal ion binding"/>
    <property type="evidence" value="ECO:0007669"/>
    <property type="project" value="UniProtKB-KW"/>
</dbReference>
<dbReference type="Pfam" id="PF13344">
    <property type="entry name" value="Hydrolase_6"/>
    <property type="match status" value="1"/>
</dbReference>
<comment type="cofactor">
    <cofactor evidence="8">
        <name>Mg(2+)</name>
        <dbReference type="ChEBI" id="CHEBI:18420"/>
    </cofactor>
    <text evidence="8">Divalent metal ions. Mg(2+) is the most effective.</text>
</comment>
<evidence type="ECO:0000256" key="5">
    <source>
        <dbReference type="PIRNR" id="PIRNR000915"/>
    </source>
</evidence>
<dbReference type="InterPro" id="IPR023214">
    <property type="entry name" value="HAD_sf"/>
</dbReference>
<dbReference type="EC" id="3.1.3.-" evidence="5"/>
<dbReference type="Gene3D" id="3.40.50.1000">
    <property type="entry name" value="HAD superfamily/HAD-like"/>
    <property type="match status" value="2"/>
</dbReference>
<dbReference type="InterPro" id="IPR036412">
    <property type="entry name" value="HAD-like_sf"/>
</dbReference>
<dbReference type="OMA" id="PPMHRET"/>
<feature type="binding site" evidence="7">
    <location>
        <position position="186"/>
    </location>
    <ligand>
        <name>substrate</name>
    </ligand>
</feature>
<dbReference type="GeneID" id="93160767"/>
<evidence type="ECO:0000313" key="9">
    <source>
        <dbReference type="EMBL" id="TNK91108.1"/>
    </source>
</evidence>
<name>A0A5C4TKB9_FRUSA</name>
<dbReference type="CDD" id="cd07530">
    <property type="entry name" value="HAD_Pase_UmpH-like"/>
    <property type="match status" value="1"/>
</dbReference>
<evidence type="ECO:0000256" key="1">
    <source>
        <dbReference type="ARBA" id="ARBA00006696"/>
    </source>
</evidence>
<dbReference type="RefSeq" id="WP_014082133.1">
    <property type="nucleotide sequence ID" value="NZ_CAUOSB010000001.1"/>
</dbReference>
<organism evidence="9 10">
    <name type="scientific">Fructilactobacillus sanfranciscensis</name>
    <name type="common">Lactobacillus sanfranciscensis</name>
    <dbReference type="NCBI Taxonomy" id="1625"/>
    <lineage>
        <taxon>Bacteria</taxon>
        <taxon>Bacillati</taxon>
        <taxon>Bacillota</taxon>
        <taxon>Bacilli</taxon>
        <taxon>Lactobacillales</taxon>
        <taxon>Lactobacillaceae</taxon>
        <taxon>Fructilactobacillus</taxon>
    </lineage>
</organism>
<keyword evidence="2 5" id="KW-0479">Metal-binding</keyword>
<comment type="similarity">
    <text evidence="1 5">Belongs to the HAD-like hydrolase superfamily. NagD family.</text>
</comment>
<dbReference type="NCBIfam" id="TIGR01457">
    <property type="entry name" value="HAD-SF-IIA-hyp2"/>
    <property type="match status" value="1"/>
</dbReference>
<dbReference type="AlphaFoldDB" id="A0A5C4TKB9"/>
<feature type="binding site" evidence="8">
    <location>
        <position position="211"/>
    </location>
    <ligand>
        <name>Mg(2+)</name>
        <dbReference type="ChEBI" id="CHEBI:18420"/>
    </ligand>
</feature>
<dbReference type="SFLD" id="SFLDG01139">
    <property type="entry name" value="C2.A:_Pyridoxal_Phosphate_Phos"/>
    <property type="match status" value="1"/>
</dbReference>
<feature type="active site" description="Nucleophile" evidence="6">
    <location>
        <position position="10"/>
    </location>
</feature>
<evidence type="ECO:0000256" key="8">
    <source>
        <dbReference type="PIRSR" id="PIRSR000915-3"/>
    </source>
</evidence>
<evidence type="ECO:0000256" key="2">
    <source>
        <dbReference type="ARBA" id="ARBA00022723"/>
    </source>
</evidence>
<gene>
    <name evidence="9" type="ORF">DID87_00030</name>
</gene>
<dbReference type="SFLD" id="SFLDS00003">
    <property type="entry name" value="Haloacid_Dehalogenase"/>
    <property type="match status" value="1"/>
</dbReference>
<evidence type="ECO:0000256" key="7">
    <source>
        <dbReference type="PIRSR" id="PIRSR000915-2"/>
    </source>
</evidence>
<comment type="caution">
    <text evidence="9">The sequence shown here is derived from an EMBL/GenBank/DDBJ whole genome shotgun (WGS) entry which is preliminary data.</text>
</comment>
<dbReference type="SUPFAM" id="SSF56784">
    <property type="entry name" value="HAD-like"/>
    <property type="match status" value="1"/>
</dbReference>
<evidence type="ECO:0000256" key="3">
    <source>
        <dbReference type="ARBA" id="ARBA00022801"/>
    </source>
</evidence>
<dbReference type="Proteomes" id="UP000313312">
    <property type="component" value="Unassembled WGS sequence"/>
</dbReference>
<feature type="binding site" evidence="8">
    <location>
        <position position="10"/>
    </location>
    <ligand>
        <name>Mg(2+)</name>
        <dbReference type="ChEBI" id="CHEBI:18420"/>
    </ligand>
</feature>
<reference evidence="9 10" key="1">
    <citation type="submission" date="2018-05" db="EMBL/GenBank/DDBJ databases">
        <title>Lactobacillus sanfranciscensis Ah4 draft denome sequence.</title>
        <authorList>
            <person name="Zhang G."/>
        </authorList>
    </citation>
    <scope>NUCLEOTIDE SEQUENCE [LARGE SCALE GENOMIC DNA]</scope>
    <source>
        <strain evidence="9 10">Ah4</strain>
    </source>
</reference>
<protein>
    <recommendedName>
        <fullName evidence="5">Acid sugar phosphatase</fullName>
        <ecNumber evidence="5">3.1.3.-</ecNumber>
    </recommendedName>
</protein>
<proteinExistence type="inferred from homology"/>
<keyword evidence="4 5" id="KW-0460">Magnesium</keyword>
<evidence type="ECO:0000313" key="10">
    <source>
        <dbReference type="Proteomes" id="UP000313312"/>
    </source>
</evidence>
<accession>A0A5C4TKB9</accession>
<feature type="binding site" evidence="8">
    <location>
        <position position="12"/>
    </location>
    <ligand>
        <name>Mg(2+)</name>
        <dbReference type="ChEBI" id="CHEBI:18420"/>
    </ligand>
</feature>
<dbReference type="PANTHER" id="PTHR19288:SF46">
    <property type="entry name" value="HALOACID DEHALOGENASE-LIKE HYDROLASE DOMAIN-CONTAINING PROTEIN 2"/>
    <property type="match status" value="1"/>
</dbReference>